<dbReference type="CDD" id="cd11524">
    <property type="entry name" value="SYLF"/>
    <property type="match status" value="1"/>
</dbReference>
<feature type="compositionally biased region" description="Polar residues" evidence="1">
    <location>
        <begin position="783"/>
        <end position="805"/>
    </location>
</feature>
<feature type="region of interest" description="Disordered" evidence="1">
    <location>
        <begin position="392"/>
        <end position="485"/>
    </location>
</feature>
<accession>A0ABY6TWJ9</accession>
<dbReference type="PANTHER" id="PTHR15629">
    <property type="entry name" value="SH3YL1 PROTEIN"/>
    <property type="match status" value="1"/>
</dbReference>
<sequence length="857" mass="91966">MQRVSSLLPSWEKRTSSGSAIASTDAADTVTSPQRVTSASSTSSAAGGGFWGWSKRSSTSTKTNSLSKINTAAANRNSSLSVRSTTRVNGEAFWPASLDLECEKAARIIKSFCADGYLGPVDDEPSPVVSPTNDEPPKTPVKIYKKIPKQIIQNAAGIAVFSCMRNGLWMTGSGGSGILIARKSDGTWSPPSGIMLHTPTLSFIIGVDVYDCVLVVNSLAALESMTRPKVTLGEDVGLAYGASVSMEARDIEINVRDLGNTVMTYMKARGQEQKVNLHGSILTERANENERFYGSAVSQMEVLSGAVARYVEETQPLFEVIKMAEGRTDFDASMIGKIAVEPAPGDAIIVSPKFSSAPLSPAPRAFGLLSSEDPDPFGILALEMAGMEIREAGSRARPTSSQLDFHPQRMSSLSKVQRQSIETSNNRSNRGSLMSTRTMKSQTTDVATQTDTGNTSETSPSPGRSENGQERGSTEIAKNTADDVEHEEEIDFTVIDMSALDRIRQPLVDESAVAVDSSKLGPSHATSDYDTASKASSNYGDADENELEKDTPGPSSNVEEDDDDELDEDEDEDGDDDDDDEEEPVIFEVATVQPARTQVVASRVVQAKGNVVTIPKRIPPPLPTRNPARASTASRSDIGGDAMSPYPHSPLRKNFSDAELAAGEDENKDTTSLDPEHAVSHRRSTEPEGFTINVSKADEPSLKTPKAFEASPQAATVRESFKDDAILETQSVEQTETQSKDQESIKSARSLDDADDKSDSIGKSRLSVDTGVTGVTDDRSSIEESSYTTPTSEQRFSFGENINDNTPKKPETDLAESLAVIDTPKKAEARVERLLAEKTNESSLPAEKPTVATVSAS</sequence>
<feature type="region of interest" description="Disordered" evidence="1">
    <location>
        <begin position="514"/>
        <end position="592"/>
    </location>
</feature>
<dbReference type="InterPro" id="IPR051702">
    <property type="entry name" value="SH3_domain_YSC84-like"/>
</dbReference>
<proteinExistence type="predicted"/>
<feature type="region of interest" description="Disordered" evidence="1">
    <location>
        <begin position="1"/>
        <end position="47"/>
    </location>
</feature>
<feature type="compositionally biased region" description="Basic and acidic residues" evidence="1">
    <location>
        <begin position="738"/>
        <end position="762"/>
    </location>
</feature>
<protein>
    <recommendedName>
        <fullName evidence="2">Ysc84 actin-binding domain-containing protein</fullName>
    </recommendedName>
</protein>
<feature type="compositionally biased region" description="Polar residues" evidence="1">
    <location>
        <begin position="524"/>
        <end position="539"/>
    </location>
</feature>
<evidence type="ECO:0000259" key="2">
    <source>
        <dbReference type="Pfam" id="PF04366"/>
    </source>
</evidence>
<reference evidence="3 4" key="1">
    <citation type="submission" date="2019-06" db="EMBL/GenBank/DDBJ databases">
        <authorList>
            <person name="Broberg M."/>
        </authorList>
    </citation>
    <scope>NUCLEOTIDE SEQUENCE [LARGE SCALE GENOMIC DNA]</scope>
</reference>
<dbReference type="Proteomes" id="UP000766486">
    <property type="component" value="Unassembled WGS sequence"/>
</dbReference>
<comment type="caution">
    <text evidence="3">The sequence shown here is derived from an EMBL/GenBank/DDBJ whole genome shotgun (WGS) entry which is preliminary data.</text>
</comment>
<name>A0ABY6TWJ9_BIOOC</name>
<dbReference type="EMBL" id="CABFNS010000699">
    <property type="protein sequence ID" value="VUC23083.1"/>
    <property type="molecule type" value="Genomic_DNA"/>
</dbReference>
<gene>
    <name evidence="3" type="ORF">CLO192961_LOCUS101465</name>
</gene>
<feature type="region of interest" description="Disordered" evidence="1">
    <location>
        <begin position="614"/>
        <end position="811"/>
    </location>
</feature>
<organism evidence="3 4">
    <name type="scientific">Bionectria ochroleuca</name>
    <name type="common">Gliocladium roseum</name>
    <dbReference type="NCBI Taxonomy" id="29856"/>
    <lineage>
        <taxon>Eukaryota</taxon>
        <taxon>Fungi</taxon>
        <taxon>Dikarya</taxon>
        <taxon>Ascomycota</taxon>
        <taxon>Pezizomycotina</taxon>
        <taxon>Sordariomycetes</taxon>
        <taxon>Hypocreomycetidae</taxon>
        <taxon>Hypocreales</taxon>
        <taxon>Bionectriaceae</taxon>
        <taxon>Clonostachys</taxon>
    </lineage>
</organism>
<feature type="compositionally biased region" description="Acidic residues" evidence="1">
    <location>
        <begin position="558"/>
        <end position="585"/>
    </location>
</feature>
<dbReference type="PANTHER" id="PTHR15629:SF8">
    <property type="entry name" value="DUF500 DOMAIN PROTEIN (AFU_ORTHOLOGUE AFUA_5G07310)"/>
    <property type="match status" value="1"/>
</dbReference>
<evidence type="ECO:0000313" key="3">
    <source>
        <dbReference type="EMBL" id="VUC23083.1"/>
    </source>
</evidence>
<dbReference type="Pfam" id="PF04366">
    <property type="entry name" value="Ysc84"/>
    <property type="match status" value="1"/>
</dbReference>
<dbReference type="InterPro" id="IPR007461">
    <property type="entry name" value="Ysc84_actin-binding"/>
</dbReference>
<feature type="compositionally biased region" description="Basic and acidic residues" evidence="1">
    <location>
        <begin position="668"/>
        <end position="686"/>
    </location>
</feature>
<keyword evidence="4" id="KW-1185">Reference proteome</keyword>
<evidence type="ECO:0000313" key="4">
    <source>
        <dbReference type="Proteomes" id="UP000766486"/>
    </source>
</evidence>
<feature type="compositionally biased region" description="Polar residues" evidence="1">
    <location>
        <begin position="397"/>
        <end position="466"/>
    </location>
</feature>
<evidence type="ECO:0000256" key="1">
    <source>
        <dbReference type="SAM" id="MobiDB-lite"/>
    </source>
</evidence>
<feature type="compositionally biased region" description="Polar residues" evidence="1">
    <location>
        <begin position="728"/>
        <end position="737"/>
    </location>
</feature>
<feature type="domain" description="Ysc84 actin-binding" evidence="2">
    <location>
        <begin position="197"/>
        <end position="323"/>
    </location>
</feature>
<feature type="region of interest" description="Disordered" evidence="1">
    <location>
        <begin position="838"/>
        <end position="857"/>
    </location>
</feature>